<dbReference type="Proteomes" id="UP000307943">
    <property type="component" value="Unassembled WGS sequence"/>
</dbReference>
<evidence type="ECO:0000313" key="2">
    <source>
        <dbReference type="Proteomes" id="UP000307943"/>
    </source>
</evidence>
<reference evidence="1 2" key="1">
    <citation type="submission" date="2019-05" db="EMBL/GenBank/DDBJ databases">
        <title>We sequenced the genome of Paenibacillus hemerocallicola KCTC 33185 for further insight into its adaptation and study the phylogeny of Paenibacillus.</title>
        <authorList>
            <person name="Narsing Rao M.P."/>
        </authorList>
    </citation>
    <scope>NUCLEOTIDE SEQUENCE [LARGE SCALE GENOMIC DNA]</scope>
    <source>
        <strain evidence="1 2">KCTC 33185</strain>
    </source>
</reference>
<keyword evidence="2" id="KW-1185">Reference proteome</keyword>
<comment type="caution">
    <text evidence="1">The sequence shown here is derived from an EMBL/GenBank/DDBJ whole genome shotgun (WGS) entry which is preliminary data.</text>
</comment>
<gene>
    <name evidence="1" type="ORF">FE784_28525</name>
</gene>
<dbReference type="EMBL" id="VDCQ01000052">
    <property type="protein sequence ID" value="TNJ62847.1"/>
    <property type="molecule type" value="Genomic_DNA"/>
</dbReference>
<accession>A0A5C4T3J6</accession>
<proteinExistence type="predicted"/>
<organism evidence="1 2">
    <name type="scientific">Paenibacillus hemerocallicola</name>
    <dbReference type="NCBI Taxonomy" id="1172614"/>
    <lineage>
        <taxon>Bacteria</taxon>
        <taxon>Bacillati</taxon>
        <taxon>Bacillota</taxon>
        <taxon>Bacilli</taxon>
        <taxon>Bacillales</taxon>
        <taxon>Paenibacillaceae</taxon>
        <taxon>Paenibacillus</taxon>
    </lineage>
</organism>
<protein>
    <submittedName>
        <fullName evidence="1">Uncharacterized protein</fullName>
    </submittedName>
</protein>
<name>A0A5C4T3J6_9BACL</name>
<dbReference type="AlphaFoldDB" id="A0A5C4T3J6"/>
<dbReference type="OrthoDB" id="2492750at2"/>
<sequence>MRFSHQKGDQIARKGYLDSVPDFVTIDQSPCPKTPFHCRADAEQAAKTFQDAPPSRFHQVAVTIGSQEIVRKKRGRPKQDETPQVDTVYVLQATITPDEVRFQEARRRASRFVLAITLPSEWRGETMDGTAILGLYKEQIHIEMNFSFLKDPVYTDEIHLKKPDGTRTRQFTRPLDKEEKRVLDSLGLNESIYLG</sequence>
<evidence type="ECO:0000313" key="1">
    <source>
        <dbReference type="EMBL" id="TNJ62847.1"/>
    </source>
</evidence>